<protein>
    <submittedName>
        <fullName evidence="2">Uncharacterized protein</fullName>
    </submittedName>
</protein>
<keyword evidence="3" id="KW-1185">Reference proteome</keyword>
<gene>
    <name evidence="2" type="ORF">Q31b_33720</name>
</gene>
<feature type="transmembrane region" description="Helical" evidence="1">
    <location>
        <begin position="220"/>
        <end position="243"/>
    </location>
</feature>
<dbReference type="AlphaFoldDB" id="A0A5C6DTD7"/>
<feature type="transmembrane region" description="Helical" evidence="1">
    <location>
        <begin position="75"/>
        <end position="98"/>
    </location>
</feature>
<dbReference type="Proteomes" id="UP000315471">
    <property type="component" value="Unassembled WGS sequence"/>
</dbReference>
<feature type="transmembrane region" description="Helical" evidence="1">
    <location>
        <begin position="193"/>
        <end position="213"/>
    </location>
</feature>
<feature type="transmembrane region" description="Helical" evidence="1">
    <location>
        <begin position="153"/>
        <end position="173"/>
    </location>
</feature>
<proteinExistence type="predicted"/>
<evidence type="ECO:0000256" key="1">
    <source>
        <dbReference type="SAM" id="Phobius"/>
    </source>
</evidence>
<reference evidence="2 3" key="1">
    <citation type="submission" date="2019-02" db="EMBL/GenBank/DDBJ databases">
        <title>Deep-cultivation of Planctomycetes and their phenomic and genomic characterization uncovers novel biology.</title>
        <authorList>
            <person name="Wiegand S."/>
            <person name="Jogler M."/>
            <person name="Boedeker C."/>
            <person name="Pinto D."/>
            <person name="Vollmers J."/>
            <person name="Rivas-Marin E."/>
            <person name="Kohn T."/>
            <person name="Peeters S.H."/>
            <person name="Heuer A."/>
            <person name="Rast P."/>
            <person name="Oberbeckmann S."/>
            <person name="Bunk B."/>
            <person name="Jeske O."/>
            <person name="Meyerdierks A."/>
            <person name="Storesund J.E."/>
            <person name="Kallscheuer N."/>
            <person name="Luecker S."/>
            <person name="Lage O.M."/>
            <person name="Pohl T."/>
            <person name="Merkel B.J."/>
            <person name="Hornburger P."/>
            <person name="Mueller R.-W."/>
            <person name="Bruemmer F."/>
            <person name="Labrenz M."/>
            <person name="Spormann A.M."/>
            <person name="Op Den Camp H."/>
            <person name="Overmann J."/>
            <person name="Amann R."/>
            <person name="Jetten M.S.M."/>
            <person name="Mascher T."/>
            <person name="Medema M.H."/>
            <person name="Devos D.P."/>
            <person name="Kaster A.-K."/>
            <person name="Ovreas L."/>
            <person name="Rohde M."/>
            <person name="Galperin M.Y."/>
            <person name="Jogler C."/>
        </authorList>
    </citation>
    <scope>NUCLEOTIDE SEQUENCE [LARGE SCALE GENOMIC DNA]</scope>
    <source>
        <strain evidence="2 3">Q31b</strain>
    </source>
</reference>
<accession>A0A5C6DTD7</accession>
<keyword evidence="1" id="KW-0472">Membrane</keyword>
<evidence type="ECO:0000313" key="2">
    <source>
        <dbReference type="EMBL" id="TWU40028.1"/>
    </source>
</evidence>
<feature type="transmembrane region" description="Helical" evidence="1">
    <location>
        <begin position="110"/>
        <end position="132"/>
    </location>
</feature>
<sequence>MAGRYFCGVPVEKIGITERLIMQEPSPETPPLSFPYPLQKPTSRDGDDLLVDWIRNHSSYLTVGGLAAKLGRVSAFIGGTVNNWFLLISWLLGIAYTIGVNHFRILNHPIAAWFWLTLAISIVVGIVFRSRGTTKQNEKSASQKSKRWNPTSLRYRILGCIILASGIAVVVVLMPMTVEWIRDFGRYGQGTSWTLAGILGAIAASLGAIQILISNRMRWVLALLQVLAALVGIGVLLVGLLIAEEFIVYGNIFRFIAYSGSTYFSLFNPRLIAIILVAACIGIGVCVYRKGYQVIARGIKSS</sequence>
<dbReference type="EMBL" id="SJPY01000005">
    <property type="protein sequence ID" value="TWU40028.1"/>
    <property type="molecule type" value="Genomic_DNA"/>
</dbReference>
<keyword evidence="1" id="KW-1133">Transmembrane helix</keyword>
<evidence type="ECO:0000313" key="3">
    <source>
        <dbReference type="Proteomes" id="UP000315471"/>
    </source>
</evidence>
<organism evidence="2 3">
    <name type="scientific">Novipirellula aureliae</name>
    <dbReference type="NCBI Taxonomy" id="2527966"/>
    <lineage>
        <taxon>Bacteria</taxon>
        <taxon>Pseudomonadati</taxon>
        <taxon>Planctomycetota</taxon>
        <taxon>Planctomycetia</taxon>
        <taxon>Pirellulales</taxon>
        <taxon>Pirellulaceae</taxon>
        <taxon>Novipirellula</taxon>
    </lineage>
</organism>
<name>A0A5C6DTD7_9BACT</name>
<keyword evidence="1" id="KW-0812">Transmembrane</keyword>
<comment type="caution">
    <text evidence="2">The sequence shown here is derived from an EMBL/GenBank/DDBJ whole genome shotgun (WGS) entry which is preliminary data.</text>
</comment>
<feature type="transmembrane region" description="Helical" evidence="1">
    <location>
        <begin position="263"/>
        <end position="288"/>
    </location>
</feature>